<dbReference type="OrthoDB" id="10256697at2759"/>
<sequence>MGNFMGKALDESFNKNKKFMIEMQSIQLERQIHMQDQMRQRMQALQVARARELFYWWAAFYTVGLVGAVAVARRTGRRTALFPFFPLTFIVGYQADLAYGNKLERIRAEAEHIMRSETELLEPPCGVPTTSGIDAARHKLSDEQRYTRKVRDVYM</sequence>
<keyword evidence="1" id="KW-0472">Membrane</keyword>
<keyword evidence="1" id="KW-1133">Transmembrane helix</keyword>
<dbReference type="Pfam" id="PF10166">
    <property type="entry name" value="DUF2368"/>
    <property type="match status" value="1"/>
</dbReference>
<accession>A0A6A4W1W1</accession>
<protein>
    <submittedName>
        <fullName evidence="2">Plasminogen receptor (KT)</fullName>
    </submittedName>
</protein>
<evidence type="ECO:0000313" key="3">
    <source>
        <dbReference type="Proteomes" id="UP000440578"/>
    </source>
</evidence>
<feature type="transmembrane region" description="Helical" evidence="1">
    <location>
        <begin position="54"/>
        <end position="72"/>
    </location>
</feature>
<dbReference type="EMBL" id="VIIS01001477">
    <property type="protein sequence ID" value="KAF0297661.1"/>
    <property type="molecule type" value="Genomic_DNA"/>
</dbReference>
<dbReference type="PANTHER" id="PTHR13411:SF6">
    <property type="entry name" value="PLASMINOGEN RECEPTOR (KT)"/>
    <property type="match status" value="1"/>
</dbReference>
<comment type="caution">
    <text evidence="2">The sequence shown here is derived from an EMBL/GenBank/DDBJ whole genome shotgun (WGS) entry which is preliminary data.</text>
</comment>
<name>A0A6A4W1W1_AMPAM</name>
<dbReference type="InterPro" id="IPR019319">
    <property type="entry name" value="Plg-R(KT)"/>
</dbReference>
<dbReference type="PANTHER" id="PTHR13411">
    <property type="entry name" value="PLASMINOGEN RECEPTOR (KT)"/>
    <property type="match status" value="1"/>
</dbReference>
<keyword evidence="1" id="KW-0812">Transmembrane</keyword>
<reference evidence="2 3" key="1">
    <citation type="submission" date="2019-07" db="EMBL/GenBank/DDBJ databases">
        <title>Draft genome assembly of a fouling barnacle, Amphibalanus amphitrite (Darwin, 1854): The first reference genome for Thecostraca.</title>
        <authorList>
            <person name="Kim W."/>
        </authorList>
    </citation>
    <scope>NUCLEOTIDE SEQUENCE [LARGE SCALE GENOMIC DNA]</scope>
    <source>
        <strain evidence="2">SNU_AA5</strain>
        <tissue evidence="2">Soma without cirri and trophi</tissue>
    </source>
</reference>
<proteinExistence type="predicted"/>
<dbReference type="Proteomes" id="UP000440578">
    <property type="component" value="Unassembled WGS sequence"/>
</dbReference>
<dbReference type="AlphaFoldDB" id="A0A6A4W1W1"/>
<gene>
    <name evidence="2" type="primary">PLGRKT_1</name>
    <name evidence="2" type="ORF">FJT64_004871</name>
</gene>
<organism evidence="2 3">
    <name type="scientific">Amphibalanus amphitrite</name>
    <name type="common">Striped barnacle</name>
    <name type="synonym">Balanus amphitrite</name>
    <dbReference type="NCBI Taxonomy" id="1232801"/>
    <lineage>
        <taxon>Eukaryota</taxon>
        <taxon>Metazoa</taxon>
        <taxon>Ecdysozoa</taxon>
        <taxon>Arthropoda</taxon>
        <taxon>Crustacea</taxon>
        <taxon>Multicrustacea</taxon>
        <taxon>Cirripedia</taxon>
        <taxon>Thoracica</taxon>
        <taxon>Thoracicalcarea</taxon>
        <taxon>Balanomorpha</taxon>
        <taxon>Balanoidea</taxon>
        <taxon>Balanidae</taxon>
        <taxon>Amphibalaninae</taxon>
        <taxon>Amphibalanus</taxon>
    </lineage>
</organism>
<dbReference type="GO" id="GO:0005886">
    <property type="term" value="C:plasma membrane"/>
    <property type="evidence" value="ECO:0007669"/>
    <property type="project" value="InterPro"/>
</dbReference>
<keyword evidence="3" id="KW-1185">Reference proteome</keyword>
<evidence type="ECO:0000256" key="1">
    <source>
        <dbReference type="SAM" id="Phobius"/>
    </source>
</evidence>
<evidence type="ECO:0000313" key="2">
    <source>
        <dbReference type="EMBL" id="KAF0297660.1"/>
    </source>
</evidence>
<dbReference type="EMBL" id="VIIS01001477">
    <property type="protein sequence ID" value="KAF0297660.1"/>
    <property type="molecule type" value="Genomic_DNA"/>
</dbReference>
<keyword evidence="2" id="KW-0675">Receptor</keyword>